<accession>A0A8S9S9R2</accession>
<proteinExistence type="predicted"/>
<evidence type="ECO:0000256" key="1">
    <source>
        <dbReference type="SAM" id="MobiDB-lite"/>
    </source>
</evidence>
<dbReference type="EMBL" id="QGKX02000088">
    <property type="protein sequence ID" value="KAF3589513.1"/>
    <property type="molecule type" value="Genomic_DNA"/>
</dbReference>
<feature type="region of interest" description="Disordered" evidence="1">
    <location>
        <begin position="1"/>
        <end position="46"/>
    </location>
</feature>
<evidence type="ECO:0000313" key="2">
    <source>
        <dbReference type="EMBL" id="KAF3589513.1"/>
    </source>
</evidence>
<name>A0A8S9S9R2_BRACR</name>
<gene>
    <name evidence="2" type="ORF">F2Q69_00027926</name>
</gene>
<evidence type="ECO:0000313" key="3">
    <source>
        <dbReference type="Proteomes" id="UP000712600"/>
    </source>
</evidence>
<sequence length="114" mass="12437">MDVGDALERKFQGKTNPGPVEFGEWPSWTQHGFSSANGRAGPKTDSARQFAELDQPSSANGRAGSTETRLRLVLVTPLPKLHRTHSCFVSIRGIVGTLRFINRGNSSFLEGHSD</sequence>
<protein>
    <submittedName>
        <fullName evidence="2">Uncharacterized protein</fullName>
    </submittedName>
</protein>
<feature type="compositionally biased region" description="Polar residues" evidence="1">
    <location>
        <begin position="27"/>
        <end position="37"/>
    </location>
</feature>
<organism evidence="2 3">
    <name type="scientific">Brassica cretica</name>
    <name type="common">Mustard</name>
    <dbReference type="NCBI Taxonomy" id="69181"/>
    <lineage>
        <taxon>Eukaryota</taxon>
        <taxon>Viridiplantae</taxon>
        <taxon>Streptophyta</taxon>
        <taxon>Embryophyta</taxon>
        <taxon>Tracheophyta</taxon>
        <taxon>Spermatophyta</taxon>
        <taxon>Magnoliopsida</taxon>
        <taxon>eudicotyledons</taxon>
        <taxon>Gunneridae</taxon>
        <taxon>Pentapetalae</taxon>
        <taxon>rosids</taxon>
        <taxon>malvids</taxon>
        <taxon>Brassicales</taxon>
        <taxon>Brassicaceae</taxon>
        <taxon>Brassiceae</taxon>
        <taxon>Brassica</taxon>
    </lineage>
</organism>
<feature type="compositionally biased region" description="Basic and acidic residues" evidence="1">
    <location>
        <begin position="1"/>
        <end position="11"/>
    </location>
</feature>
<dbReference type="Proteomes" id="UP000712600">
    <property type="component" value="Unassembled WGS sequence"/>
</dbReference>
<reference evidence="2" key="1">
    <citation type="submission" date="2019-12" db="EMBL/GenBank/DDBJ databases">
        <title>Genome sequencing and annotation of Brassica cretica.</title>
        <authorList>
            <person name="Studholme D.J."/>
            <person name="Sarris P."/>
        </authorList>
    </citation>
    <scope>NUCLEOTIDE SEQUENCE</scope>
    <source>
        <strain evidence="2">PFS-109/04</strain>
        <tissue evidence="2">Leaf</tissue>
    </source>
</reference>
<dbReference type="AlphaFoldDB" id="A0A8S9S9R2"/>
<comment type="caution">
    <text evidence="2">The sequence shown here is derived from an EMBL/GenBank/DDBJ whole genome shotgun (WGS) entry which is preliminary data.</text>
</comment>